<evidence type="ECO:0000313" key="2">
    <source>
        <dbReference type="Proteomes" id="UP001482620"/>
    </source>
</evidence>
<sequence length="115" mass="13002">MLSFPSPIPSHPRFQEKGDDKCDRAVMLWSPQQSESPALHHLWRIHKHTRRLIQRCSQTPKLNMPQGHRGLGGLGRVCVGVFSGILVFELRIVRVADIDKSLGRKGEARKGSSHF</sequence>
<organism evidence="1 2">
    <name type="scientific">Ilyodon furcidens</name>
    <name type="common">goldbreast splitfin</name>
    <dbReference type="NCBI Taxonomy" id="33524"/>
    <lineage>
        <taxon>Eukaryota</taxon>
        <taxon>Metazoa</taxon>
        <taxon>Chordata</taxon>
        <taxon>Craniata</taxon>
        <taxon>Vertebrata</taxon>
        <taxon>Euteleostomi</taxon>
        <taxon>Actinopterygii</taxon>
        <taxon>Neopterygii</taxon>
        <taxon>Teleostei</taxon>
        <taxon>Neoteleostei</taxon>
        <taxon>Acanthomorphata</taxon>
        <taxon>Ovalentaria</taxon>
        <taxon>Atherinomorphae</taxon>
        <taxon>Cyprinodontiformes</taxon>
        <taxon>Goodeidae</taxon>
        <taxon>Ilyodon</taxon>
    </lineage>
</organism>
<comment type="caution">
    <text evidence="1">The sequence shown here is derived from an EMBL/GenBank/DDBJ whole genome shotgun (WGS) entry which is preliminary data.</text>
</comment>
<dbReference type="EMBL" id="JAHRIQ010011690">
    <property type="protein sequence ID" value="MEQ2223933.1"/>
    <property type="molecule type" value="Genomic_DNA"/>
</dbReference>
<name>A0ABV0SW72_9TELE</name>
<proteinExistence type="predicted"/>
<reference evidence="1 2" key="1">
    <citation type="submission" date="2021-06" db="EMBL/GenBank/DDBJ databases">
        <authorList>
            <person name="Palmer J.M."/>
        </authorList>
    </citation>
    <scope>NUCLEOTIDE SEQUENCE [LARGE SCALE GENOMIC DNA]</scope>
    <source>
        <strain evidence="2">if_2019</strain>
        <tissue evidence="1">Muscle</tissue>
    </source>
</reference>
<keyword evidence="2" id="KW-1185">Reference proteome</keyword>
<gene>
    <name evidence="1" type="ORF">ILYODFUR_002271</name>
</gene>
<protein>
    <submittedName>
        <fullName evidence="1">Uncharacterized protein</fullName>
    </submittedName>
</protein>
<accession>A0ABV0SW72</accession>
<dbReference type="Proteomes" id="UP001482620">
    <property type="component" value="Unassembled WGS sequence"/>
</dbReference>
<evidence type="ECO:0000313" key="1">
    <source>
        <dbReference type="EMBL" id="MEQ2223933.1"/>
    </source>
</evidence>